<dbReference type="STRING" id="94237.ENSMMOP00000024483"/>
<dbReference type="Pfam" id="PF13927">
    <property type="entry name" value="Ig_3"/>
    <property type="match status" value="1"/>
</dbReference>
<organism evidence="3 4">
    <name type="scientific">Mola mola</name>
    <name type="common">Ocean sunfish</name>
    <name type="synonym">Tetraodon mola</name>
    <dbReference type="NCBI Taxonomy" id="94237"/>
    <lineage>
        <taxon>Eukaryota</taxon>
        <taxon>Metazoa</taxon>
        <taxon>Chordata</taxon>
        <taxon>Craniata</taxon>
        <taxon>Vertebrata</taxon>
        <taxon>Euteleostomi</taxon>
        <taxon>Actinopterygii</taxon>
        <taxon>Neopterygii</taxon>
        <taxon>Teleostei</taxon>
        <taxon>Neoteleostei</taxon>
        <taxon>Acanthomorphata</taxon>
        <taxon>Eupercaria</taxon>
        <taxon>Tetraodontiformes</taxon>
        <taxon>Molidae</taxon>
        <taxon>Mola</taxon>
    </lineage>
</organism>
<dbReference type="Gene3D" id="2.60.40.10">
    <property type="entry name" value="Immunoglobulins"/>
    <property type="match status" value="2"/>
</dbReference>
<keyword evidence="1" id="KW-0812">Transmembrane</keyword>
<evidence type="ECO:0000256" key="1">
    <source>
        <dbReference type="SAM" id="Phobius"/>
    </source>
</evidence>
<dbReference type="InterPro" id="IPR036179">
    <property type="entry name" value="Ig-like_dom_sf"/>
</dbReference>
<protein>
    <recommendedName>
        <fullName evidence="2">Ig-like domain-containing protein</fullName>
    </recommendedName>
</protein>
<dbReference type="AlphaFoldDB" id="A0A3Q3X0X5"/>
<evidence type="ECO:0000313" key="3">
    <source>
        <dbReference type="Ensembl" id="ENSMMOP00000024483.1"/>
    </source>
</evidence>
<dbReference type="InterPro" id="IPR042474">
    <property type="entry name" value="A33"/>
</dbReference>
<reference evidence="3" key="1">
    <citation type="submission" date="2025-08" db="UniProtKB">
        <authorList>
            <consortium name="Ensembl"/>
        </authorList>
    </citation>
    <scope>IDENTIFICATION</scope>
</reference>
<name>A0A3Q3X0X5_MOLML</name>
<dbReference type="SMART" id="SM00409">
    <property type="entry name" value="IG"/>
    <property type="match status" value="2"/>
</dbReference>
<dbReference type="InterPro" id="IPR003599">
    <property type="entry name" value="Ig_sub"/>
</dbReference>
<proteinExistence type="predicted"/>
<dbReference type="PROSITE" id="PS50835">
    <property type="entry name" value="IG_LIKE"/>
    <property type="match status" value="1"/>
</dbReference>
<dbReference type="PANTHER" id="PTHR44969">
    <property type="entry name" value="CELL SURFACE A33 ANTIGEN"/>
    <property type="match status" value="1"/>
</dbReference>
<feature type="transmembrane region" description="Helical" evidence="1">
    <location>
        <begin position="59"/>
        <end position="79"/>
    </location>
</feature>
<sequence length="261" mass="28430">MNDDQRSLFFKSLSASSGVGAITVSIPQDVYEFARGDNITLPFTSTVLSMRRNKKIRQFFFLFLCSCDALVITDISAIYEGRASLDVNVLEGKANLKLSSIKLADNKQFECRVLIPTDEDGQPADTARLVVLVAPSTPICSIQGTAEYGQNINLTCKSEEGSPPPTYKWESRDVKNMPQGGILSLYNISVDTSGYYKCTSANKIRSASCNITLSVMPPSMNIGSTAGIIGGVVAALLILIILIYCCCCRKKNKEKEEYAMG</sequence>
<reference evidence="3" key="2">
    <citation type="submission" date="2025-09" db="UniProtKB">
        <authorList>
            <consortium name="Ensembl"/>
        </authorList>
    </citation>
    <scope>IDENTIFICATION</scope>
</reference>
<dbReference type="InterPro" id="IPR013783">
    <property type="entry name" value="Ig-like_fold"/>
</dbReference>
<evidence type="ECO:0000259" key="2">
    <source>
        <dbReference type="PROSITE" id="PS50835"/>
    </source>
</evidence>
<dbReference type="Ensembl" id="ENSMMOT00000024894.1">
    <property type="protein sequence ID" value="ENSMMOP00000024483.1"/>
    <property type="gene ID" value="ENSMMOG00000018626.1"/>
</dbReference>
<dbReference type="GO" id="GO:0005886">
    <property type="term" value="C:plasma membrane"/>
    <property type="evidence" value="ECO:0007669"/>
    <property type="project" value="InterPro"/>
</dbReference>
<dbReference type="SUPFAM" id="SSF48726">
    <property type="entry name" value="Immunoglobulin"/>
    <property type="match status" value="1"/>
</dbReference>
<keyword evidence="1" id="KW-0472">Membrane</keyword>
<keyword evidence="4" id="KW-1185">Reference proteome</keyword>
<dbReference type="InterPro" id="IPR007110">
    <property type="entry name" value="Ig-like_dom"/>
</dbReference>
<dbReference type="SMART" id="SM00408">
    <property type="entry name" value="IGc2"/>
    <property type="match status" value="1"/>
</dbReference>
<dbReference type="Proteomes" id="UP000261620">
    <property type="component" value="Unplaced"/>
</dbReference>
<accession>A0A3Q3X0X5</accession>
<dbReference type="OMA" id="TEMSGYY"/>
<keyword evidence="1" id="KW-1133">Transmembrane helix</keyword>
<dbReference type="PANTHER" id="PTHR44969:SF1">
    <property type="entry name" value="CELL SURFACE A33 ANTIGEN"/>
    <property type="match status" value="1"/>
</dbReference>
<feature type="domain" description="Ig-like" evidence="2">
    <location>
        <begin position="135"/>
        <end position="214"/>
    </location>
</feature>
<evidence type="ECO:0000313" key="4">
    <source>
        <dbReference type="Proteomes" id="UP000261620"/>
    </source>
</evidence>
<dbReference type="InterPro" id="IPR003598">
    <property type="entry name" value="Ig_sub2"/>
</dbReference>
<feature type="transmembrane region" description="Helical" evidence="1">
    <location>
        <begin position="222"/>
        <end position="245"/>
    </location>
</feature>